<organism evidence="3 4">
    <name type="scientific">Ligilactobacillus ubinensis</name>
    <dbReference type="NCBI Taxonomy" id="2876789"/>
    <lineage>
        <taxon>Bacteria</taxon>
        <taxon>Bacillati</taxon>
        <taxon>Bacillota</taxon>
        <taxon>Bacilli</taxon>
        <taxon>Lactobacillales</taxon>
        <taxon>Lactobacillaceae</taxon>
        <taxon>Ligilactobacillus</taxon>
    </lineage>
</organism>
<evidence type="ECO:0000256" key="1">
    <source>
        <dbReference type="SAM" id="MobiDB-lite"/>
    </source>
</evidence>
<dbReference type="Gene3D" id="3.10.350.10">
    <property type="entry name" value="LysM domain"/>
    <property type="match status" value="1"/>
</dbReference>
<dbReference type="AlphaFoldDB" id="A0A9X2JKJ1"/>
<gene>
    <name evidence="3" type="ORF">LB941_02755</name>
</gene>
<dbReference type="Proteomes" id="UP001139006">
    <property type="component" value="Unassembled WGS sequence"/>
</dbReference>
<evidence type="ECO:0000313" key="3">
    <source>
        <dbReference type="EMBL" id="MCP0886257.1"/>
    </source>
</evidence>
<dbReference type="PROSITE" id="PS51782">
    <property type="entry name" value="LYSM"/>
    <property type="match status" value="1"/>
</dbReference>
<comment type="caution">
    <text evidence="3">The sequence shown here is derived from an EMBL/GenBank/DDBJ whole genome shotgun (WGS) entry which is preliminary data.</text>
</comment>
<dbReference type="InterPro" id="IPR018392">
    <property type="entry name" value="LysM"/>
</dbReference>
<protein>
    <submittedName>
        <fullName evidence="3">LysM peptidoglycan-binding domain-containing protein</fullName>
    </submittedName>
</protein>
<feature type="region of interest" description="Disordered" evidence="1">
    <location>
        <begin position="95"/>
        <end position="132"/>
    </location>
</feature>
<sequence length="201" mass="21856">MSITPIDESTITGLFDYTNSTTKTPSSEASNFAESLRTAATGQSIPSQITVKSGDTLSQIAVNYGLKTSDIATENNISNSNLIYPNQVINLTKASTNSQTTPTNTASTNDISTSSTVSTNSNTTDESDAENSARTWIAAHESSGSYTATNGKYYGKYQLDISYLKGDLSAANQERTANTYVTNRYGSWVKAKEHWLKYNWY</sequence>
<dbReference type="RefSeq" id="WP_253359277.1">
    <property type="nucleotide sequence ID" value="NZ_JAIULA010000003.1"/>
</dbReference>
<dbReference type="Pfam" id="PF01476">
    <property type="entry name" value="LysM"/>
    <property type="match status" value="1"/>
</dbReference>
<feature type="compositionally biased region" description="Polar residues" evidence="1">
    <location>
        <begin position="95"/>
        <end position="106"/>
    </location>
</feature>
<dbReference type="EMBL" id="JAIULA010000003">
    <property type="protein sequence ID" value="MCP0886257.1"/>
    <property type="molecule type" value="Genomic_DNA"/>
</dbReference>
<accession>A0A9X2JKJ1</accession>
<feature type="domain" description="LysM" evidence="2">
    <location>
        <begin position="47"/>
        <end position="91"/>
    </location>
</feature>
<evidence type="ECO:0000313" key="4">
    <source>
        <dbReference type="Proteomes" id="UP001139006"/>
    </source>
</evidence>
<reference evidence="3 4" key="1">
    <citation type="journal article" date="2023" name="Int. J. Syst. Evol. Microbiol.">
        <title>Ligilactobacillus ubinensis sp. nov., a novel species isolated from the wild ferment of a durian fruit (Durio zibethinus).</title>
        <authorList>
            <person name="Heng Y.C."/>
            <person name="Menon N."/>
            <person name="Chen B."/>
            <person name="Loo B.Z.L."/>
            <person name="Wong G.W.J."/>
            <person name="Lim A.C.H."/>
            <person name="Silvaraju S."/>
            <person name="Kittelmann S."/>
        </authorList>
    </citation>
    <scope>NUCLEOTIDE SEQUENCE [LARGE SCALE GENOMIC DNA]</scope>
    <source>
        <strain evidence="3 4">WILCCON 0076</strain>
    </source>
</reference>
<evidence type="ECO:0000259" key="2">
    <source>
        <dbReference type="PROSITE" id="PS51782"/>
    </source>
</evidence>
<dbReference type="SMART" id="SM00257">
    <property type="entry name" value="LysM"/>
    <property type="match status" value="1"/>
</dbReference>
<proteinExistence type="predicted"/>
<dbReference type="CDD" id="cd00118">
    <property type="entry name" value="LysM"/>
    <property type="match status" value="1"/>
</dbReference>
<keyword evidence="4" id="KW-1185">Reference proteome</keyword>
<feature type="compositionally biased region" description="Low complexity" evidence="1">
    <location>
        <begin position="107"/>
        <end position="124"/>
    </location>
</feature>
<dbReference type="InterPro" id="IPR036779">
    <property type="entry name" value="LysM_dom_sf"/>
</dbReference>
<name>A0A9X2JKJ1_9LACO</name>
<dbReference type="SUPFAM" id="SSF54106">
    <property type="entry name" value="LysM domain"/>
    <property type="match status" value="1"/>
</dbReference>